<dbReference type="Gene3D" id="2.60.40.150">
    <property type="entry name" value="C2 domain"/>
    <property type="match status" value="2"/>
</dbReference>
<feature type="compositionally biased region" description="Acidic residues" evidence="12">
    <location>
        <begin position="1094"/>
        <end position="1120"/>
    </location>
</feature>
<evidence type="ECO:0000256" key="6">
    <source>
        <dbReference type="ARBA" id="ARBA00023145"/>
    </source>
</evidence>
<dbReference type="GO" id="GO:0004609">
    <property type="term" value="F:phosphatidylserine decarboxylase activity"/>
    <property type="evidence" value="ECO:0007669"/>
    <property type="project" value="UniProtKB-UniRule"/>
</dbReference>
<keyword evidence="4 11" id="KW-0443">Lipid metabolism</keyword>
<dbReference type="PANTHER" id="PTHR10067:SF17">
    <property type="entry name" value="PHOSPHATIDYLSERINE DECARBOXYLASE PROENZYME 2"/>
    <property type="match status" value="1"/>
</dbReference>
<dbReference type="GO" id="GO:0000139">
    <property type="term" value="C:Golgi membrane"/>
    <property type="evidence" value="ECO:0007669"/>
    <property type="project" value="UniProtKB-SubCell"/>
</dbReference>
<dbReference type="GO" id="GO:0006646">
    <property type="term" value="P:phosphatidylethanolamine biosynthetic process"/>
    <property type="evidence" value="ECO:0007669"/>
    <property type="project" value="UniProtKB-UniRule"/>
</dbReference>
<feature type="domain" description="C2" evidence="13">
    <location>
        <begin position="14"/>
        <end position="133"/>
    </location>
</feature>
<dbReference type="EC" id="4.1.1.65" evidence="11"/>
<comment type="subcellular location">
    <subcellularLocation>
        <location evidence="11">Golgi apparatus membrane</location>
        <topology evidence="11">Peripheral membrane protein</topology>
        <orientation evidence="11">Cytoplasmic side</orientation>
    </subcellularLocation>
    <subcellularLocation>
        <location evidence="11">Endosome membrane</location>
        <topology evidence="11">Peripheral membrane protein</topology>
        <orientation evidence="11">Cytoplasmic side</orientation>
    </subcellularLocation>
</comment>
<comment type="catalytic activity">
    <reaction evidence="11">
        <text>a 1,2-diacyl-sn-glycero-3-phospho-L-serine + H(+) = a 1,2-diacyl-sn-glycero-3-phosphoethanolamine + CO2</text>
        <dbReference type="Rhea" id="RHEA:20828"/>
        <dbReference type="ChEBI" id="CHEBI:15378"/>
        <dbReference type="ChEBI" id="CHEBI:16526"/>
        <dbReference type="ChEBI" id="CHEBI:57262"/>
        <dbReference type="ChEBI" id="CHEBI:64612"/>
        <dbReference type="EC" id="4.1.1.65"/>
    </reaction>
</comment>
<evidence type="ECO:0000256" key="10">
    <source>
        <dbReference type="ARBA" id="ARBA00023317"/>
    </source>
</evidence>
<proteinExistence type="inferred from homology"/>
<evidence type="ECO:0000256" key="8">
    <source>
        <dbReference type="ARBA" id="ARBA00023239"/>
    </source>
</evidence>
<evidence type="ECO:0000256" key="3">
    <source>
        <dbReference type="ARBA" id="ARBA00022793"/>
    </source>
</evidence>
<organism evidence="14 15">
    <name type="scientific">Suhomyces tanzawaensis NRRL Y-17324</name>
    <dbReference type="NCBI Taxonomy" id="984487"/>
    <lineage>
        <taxon>Eukaryota</taxon>
        <taxon>Fungi</taxon>
        <taxon>Dikarya</taxon>
        <taxon>Ascomycota</taxon>
        <taxon>Saccharomycotina</taxon>
        <taxon>Pichiomycetes</taxon>
        <taxon>Debaryomycetaceae</taxon>
        <taxon>Suhomyces</taxon>
    </lineage>
</organism>
<feature type="region of interest" description="Disordered" evidence="12">
    <location>
        <begin position="283"/>
        <end position="306"/>
    </location>
</feature>
<dbReference type="CDD" id="cd00030">
    <property type="entry name" value="C2"/>
    <property type="match status" value="1"/>
</dbReference>
<feature type="region of interest" description="Disordered" evidence="12">
    <location>
        <begin position="476"/>
        <end position="502"/>
    </location>
</feature>
<dbReference type="EMBL" id="KV453913">
    <property type="protein sequence ID" value="ODV78717.1"/>
    <property type="molecule type" value="Genomic_DNA"/>
</dbReference>
<dbReference type="PANTHER" id="PTHR10067">
    <property type="entry name" value="PHOSPHATIDYLSERINE DECARBOXYLASE"/>
    <property type="match status" value="1"/>
</dbReference>
<protein>
    <recommendedName>
        <fullName evidence="11">Phosphatidylserine decarboxylase proenzyme 2</fullName>
        <ecNumber evidence="11">4.1.1.65</ecNumber>
    </recommendedName>
    <component>
        <recommendedName>
            <fullName evidence="11">Phosphatidylserine decarboxylase 2 beta chain</fullName>
        </recommendedName>
    </component>
    <component>
        <recommendedName>
            <fullName evidence="11">Phosphatidylserine decarboxylase 2 alpha chain</fullName>
        </recommendedName>
    </component>
</protein>
<keyword evidence="6 11" id="KW-0865">Zymogen</keyword>
<feature type="active site" description="Charge relay system; for autoendoproteolytic cleavage activity" evidence="11">
    <location>
        <position position="998"/>
    </location>
</feature>
<reference evidence="15" key="1">
    <citation type="submission" date="2016-05" db="EMBL/GenBank/DDBJ databases">
        <title>Comparative genomics of biotechnologically important yeasts.</title>
        <authorList>
            <consortium name="DOE Joint Genome Institute"/>
            <person name="Riley R."/>
            <person name="Haridas S."/>
            <person name="Wolfe K.H."/>
            <person name="Lopes M.R."/>
            <person name="Hittinger C.T."/>
            <person name="Goker M."/>
            <person name="Salamov A."/>
            <person name="Wisecaver J."/>
            <person name="Long T.M."/>
            <person name="Aerts A.L."/>
            <person name="Barry K."/>
            <person name="Choi C."/>
            <person name="Clum A."/>
            <person name="Coughlan A.Y."/>
            <person name="Deshpande S."/>
            <person name="Douglass A.P."/>
            <person name="Hanson S.J."/>
            <person name="Klenk H.-P."/>
            <person name="Labutti K."/>
            <person name="Lapidus A."/>
            <person name="Lindquist E."/>
            <person name="Lipzen A."/>
            <person name="Meier-Kolthoff J.P."/>
            <person name="Ohm R.A."/>
            <person name="Otillar R.P."/>
            <person name="Pangilinan J."/>
            <person name="Peng Y."/>
            <person name="Rokas A."/>
            <person name="Rosa C.A."/>
            <person name="Scheuner C."/>
            <person name="Sibirny A.A."/>
            <person name="Slot J.C."/>
            <person name="Stielow J.B."/>
            <person name="Sun H."/>
            <person name="Kurtzman C.P."/>
            <person name="Blackwell M."/>
            <person name="Grigoriev I.V."/>
            <person name="Jeffries T.W."/>
        </authorList>
    </citation>
    <scope>NUCLEOTIDE SEQUENCE [LARGE SCALE GENOMIC DNA]</scope>
    <source>
        <strain evidence="15">NRRL Y-17324</strain>
    </source>
</reference>
<evidence type="ECO:0000256" key="1">
    <source>
        <dbReference type="ARBA" id="ARBA00005189"/>
    </source>
</evidence>
<comment type="function">
    <text evidence="11">Catalyzes the formation of phosphatidylethanolamine (PtdEtn) from phosphatidylserine (PtdSer). Plays a central role in phospholipid metabolism and in the interorganelle trafficking of phosphatidylserine.</text>
</comment>
<comment type="subunit">
    <text evidence="11">Heterodimer of a large membrane-associated beta subunit and a small pyruvoyl-containing alpha subunit. Interacts with pstB2. This interaction may be a means to structurally tether the donor membrane (ER) harboring PstB2 to acceptor membranes (Golgi/endosomes) harboring PSD2 during PtdSer transport to the site of PtdEtn synthesis.</text>
</comment>
<dbReference type="InterPro" id="IPR033177">
    <property type="entry name" value="PSD-B"/>
</dbReference>
<dbReference type="InterPro" id="IPR033179">
    <property type="entry name" value="PSD_type2_pro"/>
</dbReference>
<dbReference type="PROSITE" id="PS50004">
    <property type="entry name" value="C2"/>
    <property type="match status" value="2"/>
</dbReference>
<keyword evidence="2 11" id="KW-0444">Lipid biosynthesis</keyword>
<dbReference type="GO" id="GO:0010008">
    <property type="term" value="C:endosome membrane"/>
    <property type="evidence" value="ECO:0007669"/>
    <property type="project" value="UniProtKB-SubCell"/>
</dbReference>
<evidence type="ECO:0000256" key="12">
    <source>
        <dbReference type="SAM" id="MobiDB-lite"/>
    </source>
</evidence>
<name>A0A1E4SGS3_9ASCO</name>
<dbReference type="NCBIfam" id="TIGR00163">
    <property type="entry name" value="PS_decarb"/>
    <property type="match status" value="1"/>
</dbReference>
<keyword evidence="7 11" id="KW-0594">Phospholipid biosynthesis</keyword>
<dbReference type="CDD" id="cd04039">
    <property type="entry name" value="C2_PSD"/>
    <property type="match status" value="1"/>
</dbReference>
<dbReference type="Pfam" id="PF02666">
    <property type="entry name" value="PS_Dcarbxylase"/>
    <property type="match status" value="1"/>
</dbReference>
<feature type="region of interest" description="Disordered" evidence="12">
    <location>
        <begin position="1088"/>
        <end position="1127"/>
    </location>
</feature>
<feature type="site" description="Cleavage (non-hydrolytic); by autocatalysis" evidence="11">
    <location>
        <begin position="997"/>
        <end position="998"/>
    </location>
</feature>
<comment type="PTM">
    <text evidence="11">Is synthesized initially as an inactive proenzyme. Formation of the active enzyme involves a self-maturation process in which the active site pyruvoyl group is generated from an internal serine residue via an autocatalytic post-translational modification. Two non-identical subunits are generated from the proenzyme in this reaction, and the pyruvate is formed at the N-terminus of the alpha chain, which is derived from the carboxyl end of the proenzyme. The autoendoproteolytic cleavage occurs by a canonical serine protease mechanism, in which the side chain hydroxyl group of the serine supplies its oxygen atom to form the C-terminus of the beta chain, while the remainder of the serine residue undergoes an oxidative deamination to produce ammonia and the pyruvoyl prosthetic group on the alpha chain. During this reaction, the Ser that is part of the protease active site of the proenzyme becomes the pyruvoyl prosthetic group, which constitutes an essential element of the active site of the mature decarboxylase.</text>
</comment>
<feature type="active site" description="Charge relay system; for autoendoproteolytic cleavage activity" evidence="11">
    <location>
        <position position="849"/>
    </location>
</feature>
<accession>A0A1E4SGS3</accession>
<dbReference type="UniPathway" id="UPA00558">
    <property type="reaction ID" value="UER00616"/>
</dbReference>
<keyword evidence="8 11" id="KW-0456">Lyase</keyword>
<dbReference type="Proteomes" id="UP000094285">
    <property type="component" value="Unassembled WGS sequence"/>
</dbReference>
<comment type="pathway">
    <text evidence="11">Phospholipid metabolism; phosphatidylethanolamine biosynthesis; phosphatidylethanolamine from CDP-diacylglycerol: step 2/2.</text>
</comment>
<feature type="active site" description="Charge relay system; for autoendoproteolytic cleavage activity" evidence="11">
    <location>
        <position position="911"/>
    </location>
</feature>
<feature type="domain" description="C2" evidence="13">
    <location>
        <begin position="357"/>
        <end position="475"/>
    </location>
</feature>
<keyword evidence="5 11" id="KW-0472">Membrane</keyword>
<dbReference type="InterPro" id="IPR003817">
    <property type="entry name" value="PS_Dcarbxylase"/>
</dbReference>
<evidence type="ECO:0000256" key="5">
    <source>
        <dbReference type="ARBA" id="ARBA00023136"/>
    </source>
</evidence>
<evidence type="ECO:0000313" key="15">
    <source>
        <dbReference type="Proteomes" id="UP000094285"/>
    </source>
</evidence>
<dbReference type="SMART" id="SM00239">
    <property type="entry name" value="C2"/>
    <property type="match status" value="2"/>
</dbReference>
<feature type="chain" id="PRO_5023378415" description="Phosphatidylserine decarboxylase 2 beta chain" evidence="11">
    <location>
        <begin position="1"/>
        <end position="997"/>
    </location>
</feature>
<comment type="domain">
    <text evidence="11">The C2 domains have an essential, but non-catalytic function. They may facilitate interactions with other proteins and are required for lipid transport function.</text>
</comment>
<keyword evidence="10 11" id="KW-0670">Pyruvate</keyword>
<dbReference type="GeneID" id="30985898"/>
<evidence type="ECO:0000256" key="2">
    <source>
        <dbReference type="ARBA" id="ARBA00022516"/>
    </source>
</evidence>
<evidence type="ECO:0000256" key="7">
    <source>
        <dbReference type="ARBA" id="ARBA00023209"/>
    </source>
</evidence>
<comment type="cofactor">
    <cofactor evidence="11">
        <name>pyruvate</name>
        <dbReference type="ChEBI" id="CHEBI:15361"/>
    </cofactor>
    <text evidence="11">Binds 1 pyruvoyl group covalently per subunit.</text>
</comment>
<dbReference type="Pfam" id="PF00168">
    <property type="entry name" value="C2"/>
    <property type="match status" value="2"/>
</dbReference>
<dbReference type="HAMAP" id="MF_00663">
    <property type="entry name" value="PS_decarb_PSD_B_type2"/>
    <property type="match status" value="1"/>
</dbReference>
<dbReference type="GO" id="GO:0005795">
    <property type="term" value="C:Golgi stack"/>
    <property type="evidence" value="ECO:0007669"/>
    <property type="project" value="UniProtKB-UniRule"/>
</dbReference>
<feature type="modified residue" description="Pyruvic acid (Ser); by autocatalysis" evidence="11">
    <location>
        <position position="998"/>
    </location>
</feature>
<keyword evidence="15" id="KW-1185">Reference proteome</keyword>
<dbReference type="OrthoDB" id="67700at2759"/>
<evidence type="ECO:0000256" key="11">
    <source>
        <dbReference type="HAMAP-Rule" id="MF_03209"/>
    </source>
</evidence>
<keyword evidence="9 11" id="KW-1208">Phospholipid metabolism</keyword>
<feature type="compositionally biased region" description="Acidic residues" evidence="12">
    <location>
        <begin position="485"/>
        <end position="497"/>
    </location>
</feature>
<dbReference type="RefSeq" id="XP_020063839.1">
    <property type="nucleotide sequence ID" value="XM_020211762.1"/>
</dbReference>
<dbReference type="AlphaFoldDB" id="A0A1E4SGS3"/>
<sequence>MRFIRKSRGTGLPPDHQLYVKINANRAADLVPGVGHSKDDTVAAMGPSSSRKAINPCLVALINTAKKRTARKLNTNQPSWNAEISLPLNHGDYSQTLVLTVWDKHKRYKNYLGELRVCLGELFYSDGKFHSTTDLKWHKLYSNKQQHSFVTGSLLASFELVVKKIRAKKWRKRDRLRLKGPEKLCTNDKNELKPTTTPGIVVVPPSRSGTAELSSQLNSMDIADITAVAVEAPESTKKVIFDKWLRSVIYSSPGPGTTPDDQGFYSDTNEVAATADVSDIESIVTSKSELAPSEQPEPAKASPENSKWLGVSLDVADASSMSDASMLSSDGPTDSADTSKPKLRKKLTLLKKLKRQQSGKFELSNRKVLGVLFIEIISCSDLPPIRNLTRTSFDMDPFVVVTFGRKTFRTSWKRHNLNPIFNERLAFEILSHEANFNIQFNVLDKDHLSYHDKVADITLPMNDLLDMVDATRETPASFMPLGGESDTEMTEGPDETSDSQNSSIQILEGDNMVQHVKKKKFMNRKKITYAYADTSKFKTMNLALKLENEKLQGKYNPQLKVRVRFETYEELRRKFWGRLLEQFSLNDSESYDYFELMSLLDTLGCVNSDELVASFYESYQKSPWGGDLLTHDQIIDSLESHIAEENAINLSSKIFEIERCPICLQKRFSKKQDLDIVTHFAICASKDWSIVNKLLVSSYVTPQIATKKWISKFLIKLTYGTYKLGGNSANILVQDRTTGIIMEEKMGIYIRLGIRLLYNGLDKAKSRRIRTILKKMSLKQGIKFDSPSSRNDIESFVKFHKLDMSDFKQEDITKYATFNEFFYRELKQGARPLEGKKEYYSKIMTSPADSRCVAFSNIDDATEFWIKGKNFTIAKLFNGNFNNLENTDLFKLSTCSLGIFRLAPQDYHRFHSPIDGKIGKIKYIDGEYYTVNPMAIRSDLDVFGENVRAIIPIETEEFGTVIMIPVGAMMVGSIVLTKEENQHVKKGEEMGYFKFGGSTIIVLVESKNFRFDSDLLNNSLTSVETLVRVGQSVGHSNDIPEVTRDKIDFDKQSNDFKVNLIRVLTGGDLSDKHELSNWESSNLKITGGDLEQIANEDEELGEFDSYDEEDEIDEEEEEEQEAKPNGI</sequence>
<gene>
    <name evidence="11" type="primary">PSD2</name>
    <name evidence="14" type="ORF">CANTADRAFT_91019</name>
</gene>
<dbReference type="STRING" id="984487.A0A1E4SGS3"/>
<evidence type="ECO:0000256" key="4">
    <source>
        <dbReference type="ARBA" id="ARBA00023098"/>
    </source>
</evidence>
<dbReference type="InterPro" id="IPR035892">
    <property type="entry name" value="C2_domain_sf"/>
</dbReference>
<evidence type="ECO:0000259" key="13">
    <source>
        <dbReference type="PROSITE" id="PS50004"/>
    </source>
</evidence>
<feature type="active site" description="Schiff-base intermediate with substrate; via pyruvic acid; for decarboxylase activity" evidence="11">
    <location>
        <position position="998"/>
    </location>
</feature>
<keyword evidence="11" id="KW-0333">Golgi apparatus</keyword>
<evidence type="ECO:0000313" key="14">
    <source>
        <dbReference type="EMBL" id="ODV78717.1"/>
    </source>
</evidence>
<dbReference type="SUPFAM" id="SSF49562">
    <property type="entry name" value="C2 domain (Calcium/lipid-binding domain, CaLB)"/>
    <property type="match status" value="2"/>
</dbReference>
<comment type="similarity">
    <text evidence="11">Belongs to the phosphatidylserine decarboxylase family. PSD-B subfamily. Eukaryotic type II sub-subfamily.</text>
</comment>
<feature type="chain" id="PRO_5023378416" description="Phosphatidylserine decarboxylase 2 alpha chain" evidence="11">
    <location>
        <begin position="998"/>
        <end position="1127"/>
    </location>
</feature>
<comment type="pathway">
    <text evidence="1">Lipid metabolism.</text>
</comment>
<evidence type="ECO:0000256" key="9">
    <source>
        <dbReference type="ARBA" id="ARBA00023264"/>
    </source>
</evidence>
<dbReference type="GO" id="GO:0016540">
    <property type="term" value="P:protein autoprocessing"/>
    <property type="evidence" value="ECO:0007669"/>
    <property type="project" value="UniProtKB-UniRule"/>
</dbReference>
<dbReference type="InterPro" id="IPR000008">
    <property type="entry name" value="C2_dom"/>
</dbReference>
<keyword evidence="3 11" id="KW-0210">Decarboxylase</keyword>
<feature type="region of interest" description="Disordered" evidence="12">
    <location>
        <begin position="322"/>
        <end position="341"/>
    </location>
</feature>
<keyword evidence="11" id="KW-0967">Endosome</keyword>